<keyword evidence="6 13" id="KW-1133">Transmembrane helix</keyword>
<feature type="region of interest" description="Disordered" evidence="12">
    <location>
        <begin position="234"/>
        <end position="268"/>
    </location>
</feature>
<dbReference type="InterPro" id="IPR014371">
    <property type="entry name" value="Oat_ACAT_DAG_ARE"/>
</dbReference>
<keyword evidence="15" id="KW-1185">Reference proteome</keyword>
<keyword evidence="7 10" id="KW-0472">Membrane</keyword>
<evidence type="ECO:0000256" key="13">
    <source>
        <dbReference type="SAM" id="Phobius"/>
    </source>
</evidence>
<evidence type="ECO:0000256" key="12">
    <source>
        <dbReference type="SAM" id="MobiDB-lite"/>
    </source>
</evidence>
<keyword evidence="4 13" id="KW-0812">Transmembrane</keyword>
<evidence type="ECO:0000256" key="8">
    <source>
        <dbReference type="ARBA" id="ARBA00023315"/>
    </source>
</evidence>
<dbReference type="AlphaFoldDB" id="A0A9W9TE18"/>
<dbReference type="GO" id="GO:0008204">
    <property type="term" value="P:ergosterol metabolic process"/>
    <property type="evidence" value="ECO:0007669"/>
    <property type="project" value="TreeGrafter"/>
</dbReference>
<evidence type="ECO:0000256" key="9">
    <source>
        <dbReference type="ARBA" id="ARBA00023568"/>
    </source>
</evidence>
<dbReference type="PIRSF" id="PIRSF000439">
    <property type="entry name" value="Oat_ACAT_DAG_ARE"/>
    <property type="match status" value="1"/>
</dbReference>
<sequence length="531" mass="61197">MSTAVSQNASANLRPRAVLIPKADVSLTPPVDKLAADASGRSTPVPEDAPPSAHSISTARKQVRARNRLFYTIDYVPRVSHFDPESDYHNFRGFFILFWISLFIMVVTTVLRNVKDTGYPLRVRVWSLLSANVWELAFSDLAMVASSALVLPLHKLYRSGPRWLRWVRGGVVVQSVGEALWLALWINWPFMRIWTWTAQVFFTLHVLTILMKLHSYAFYNGHLSETERRLSDLDTSDSMAPSSPAAVRYPEPQGRRPSMKSLHEEDTRTEPLLRLRDDLATELTSPLGNISYPQNLHVGNYVDYLFCPTLCYELEYPRRSERRWTELAYKTTAVFGCIFLLTLTSEEFILPVLNEAHSQLEAFTSIADKALVLAETISMLLFPFMITFLLVFLVIFEYILGAFAELTRFADRHFYSDWWNSCDWLEFSREWNVPVHNFLFRHVYFPARSYFSKPVAMLITFVVSAGFHELVMSCITKKLRGYGFICMMLQLPIVAVQKSRFFRGRTVLNNVFFWFSMILGLSLMCVLYVLV</sequence>
<dbReference type="GeneID" id="83175466"/>
<feature type="transmembrane region" description="Helical" evidence="13">
    <location>
        <begin position="450"/>
        <end position="467"/>
    </location>
</feature>
<dbReference type="Pfam" id="PF03062">
    <property type="entry name" value="MBOAT"/>
    <property type="match status" value="1"/>
</dbReference>
<comment type="similarity">
    <text evidence="2 10">Belongs to the membrane-bound acyltransferase family. Sterol o-acyltransferase subfamily.</text>
</comment>
<feature type="transmembrane region" description="Helical" evidence="13">
    <location>
        <begin position="94"/>
        <end position="114"/>
    </location>
</feature>
<evidence type="ECO:0000256" key="6">
    <source>
        <dbReference type="ARBA" id="ARBA00022989"/>
    </source>
</evidence>
<reference evidence="14" key="1">
    <citation type="submission" date="2022-12" db="EMBL/GenBank/DDBJ databases">
        <authorList>
            <person name="Petersen C."/>
        </authorList>
    </citation>
    <scope>NUCLEOTIDE SEQUENCE</scope>
    <source>
        <strain evidence="14">IBT 15544</strain>
    </source>
</reference>
<comment type="subcellular location">
    <subcellularLocation>
        <location evidence="1 10">Endoplasmic reticulum membrane</location>
        <topology evidence="1 10">Multi-pass membrane protein</topology>
    </subcellularLocation>
</comment>
<evidence type="ECO:0000256" key="11">
    <source>
        <dbReference type="PIRSR" id="PIRSR000439-1"/>
    </source>
</evidence>
<evidence type="ECO:0000313" key="15">
    <source>
        <dbReference type="Proteomes" id="UP001150904"/>
    </source>
</evidence>
<accession>A0A9W9TE18</accession>
<evidence type="ECO:0000256" key="3">
    <source>
        <dbReference type="ARBA" id="ARBA00022679"/>
    </source>
</evidence>
<protein>
    <recommendedName>
        <fullName evidence="10">O-acyltransferase</fullName>
    </recommendedName>
</protein>
<comment type="caution">
    <text evidence="14">The sequence shown here is derived from an EMBL/GenBank/DDBJ whole genome shotgun (WGS) entry which is preliminary data.</text>
</comment>
<dbReference type="PANTHER" id="PTHR10408">
    <property type="entry name" value="STEROL O-ACYLTRANSFERASE"/>
    <property type="match status" value="1"/>
</dbReference>
<feature type="transmembrane region" description="Helical" evidence="13">
    <location>
        <begin position="166"/>
        <end position="188"/>
    </location>
</feature>
<gene>
    <name evidence="14" type="ORF">N7498_001103</name>
</gene>
<proteinExistence type="inferred from homology"/>
<feature type="transmembrane region" description="Helical" evidence="13">
    <location>
        <begin position="380"/>
        <end position="404"/>
    </location>
</feature>
<evidence type="ECO:0000256" key="7">
    <source>
        <dbReference type="ARBA" id="ARBA00023136"/>
    </source>
</evidence>
<evidence type="ECO:0000256" key="10">
    <source>
        <dbReference type="PIRNR" id="PIRNR000439"/>
    </source>
</evidence>
<evidence type="ECO:0000313" key="14">
    <source>
        <dbReference type="EMBL" id="KAJ5219004.1"/>
    </source>
</evidence>
<evidence type="ECO:0000256" key="4">
    <source>
        <dbReference type="ARBA" id="ARBA00022692"/>
    </source>
</evidence>
<dbReference type="PANTHER" id="PTHR10408:SF9">
    <property type="entry name" value="STEROL O-ACYLTRANSFERASE 2-RELATED"/>
    <property type="match status" value="1"/>
</dbReference>
<dbReference type="RefSeq" id="XP_058313577.1">
    <property type="nucleotide sequence ID" value="XM_058448166.1"/>
</dbReference>
<reference evidence="14" key="2">
    <citation type="journal article" date="2023" name="IMA Fungus">
        <title>Comparative genomic study of the Penicillium genus elucidates a diverse pangenome and 15 lateral gene transfer events.</title>
        <authorList>
            <person name="Petersen C."/>
            <person name="Sorensen T."/>
            <person name="Nielsen M.R."/>
            <person name="Sondergaard T.E."/>
            <person name="Sorensen J.L."/>
            <person name="Fitzpatrick D.A."/>
            <person name="Frisvad J.C."/>
            <person name="Nielsen K.L."/>
        </authorList>
    </citation>
    <scope>NUCLEOTIDE SEQUENCE</scope>
    <source>
        <strain evidence="14">IBT 15544</strain>
    </source>
</reference>
<dbReference type="GO" id="GO:0034737">
    <property type="term" value="F:ergosterol O-acyltransferase activity"/>
    <property type="evidence" value="ECO:0007669"/>
    <property type="project" value="TreeGrafter"/>
</dbReference>
<keyword evidence="5 10" id="KW-0256">Endoplasmic reticulum</keyword>
<dbReference type="EMBL" id="JAPQKR010000004">
    <property type="protein sequence ID" value="KAJ5219004.1"/>
    <property type="molecule type" value="Genomic_DNA"/>
</dbReference>
<evidence type="ECO:0000256" key="1">
    <source>
        <dbReference type="ARBA" id="ARBA00004477"/>
    </source>
</evidence>
<keyword evidence="8 10" id="KW-0012">Acyltransferase</keyword>
<evidence type="ECO:0000256" key="2">
    <source>
        <dbReference type="ARBA" id="ARBA00009010"/>
    </source>
</evidence>
<feature type="transmembrane region" description="Helical" evidence="13">
    <location>
        <begin position="479"/>
        <end position="496"/>
    </location>
</feature>
<keyword evidence="3 10" id="KW-0808">Transferase</keyword>
<feature type="transmembrane region" description="Helical" evidence="13">
    <location>
        <begin position="134"/>
        <end position="154"/>
    </location>
</feature>
<dbReference type="GO" id="GO:0005789">
    <property type="term" value="C:endoplasmic reticulum membrane"/>
    <property type="evidence" value="ECO:0007669"/>
    <property type="project" value="UniProtKB-SubCell"/>
</dbReference>
<evidence type="ECO:0000256" key="5">
    <source>
        <dbReference type="ARBA" id="ARBA00022824"/>
    </source>
</evidence>
<organism evidence="14 15">
    <name type="scientific">Penicillium cinerascens</name>
    <dbReference type="NCBI Taxonomy" id="70096"/>
    <lineage>
        <taxon>Eukaryota</taxon>
        <taxon>Fungi</taxon>
        <taxon>Dikarya</taxon>
        <taxon>Ascomycota</taxon>
        <taxon>Pezizomycotina</taxon>
        <taxon>Eurotiomycetes</taxon>
        <taxon>Eurotiomycetidae</taxon>
        <taxon>Eurotiales</taxon>
        <taxon>Aspergillaceae</taxon>
        <taxon>Penicillium</taxon>
    </lineage>
</organism>
<feature type="transmembrane region" description="Helical" evidence="13">
    <location>
        <begin position="508"/>
        <end position="530"/>
    </location>
</feature>
<name>A0A9W9TE18_9EURO</name>
<dbReference type="InterPro" id="IPR004299">
    <property type="entry name" value="MBOAT_fam"/>
</dbReference>
<dbReference type="Proteomes" id="UP001150904">
    <property type="component" value="Unassembled WGS sequence"/>
</dbReference>
<feature type="region of interest" description="Disordered" evidence="12">
    <location>
        <begin position="34"/>
        <end position="58"/>
    </location>
</feature>
<dbReference type="OrthoDB" id="10039049at2759"/>
<feature type="active site" evidence="11">
    <location>
        <position position="468"/>
    </location>
</feature>
<comment type="function">
    <text evidence="9">Sterol O-acyltransferase that catalyzes the formation of stery esters.</text>
</comment>